<gene>
    <name evidence="2" type="ORF">GCM10007301_50240</name>
</gene>
<dbReference type="EMBL" id="BMCT01000010">
    <property type="protein sequence ID" value="GGF84237.1"/>
    <property type="molecule type" value="Genomic_DNA"/>
</dbReference>
<reference evidence="2" key="2">
    <citation type="submission" date="2020-09" db="EMBL/GenBank/DDBJ databases">
        <authorList>
            <person name="Sun Q."/>
            <person name="Sedlacek I."/>
        </authorList>
    </citation>
    <scope>NUCLEOTIDE SEQUENCE</scope>
    <source>
        <strain evidence="2">CCM 7897</strain>
    </source>
</reference>
<organism evidence="2 3">
    <name type="scientific">Azorhizobium oxalatiphilum</name>
    <dbReference type="NCBI Taxonomy" id="980631"/>
    <lineage>
        <taxon>Bacteria</taxon>
        <taxon>Pseudomonadati</taxon>
        <taxon>Pseudomonadota</taxon>
        <taxon>Alphaproteobacteria</taxon>
        <taxon>Hyphomicrobiales</taxon>
        <taxon>Xanthobacteraceae</taxon>
        <taxon>Azorhizobium</taxon>
    </lineage>
</organism>
<accession>A0A917CCM7</accession>
<comment type="caution">
    <text evidence="2">The sequence shown here is derived from an EMBL/GenBank/DDBJ whole genome shotgun (WGS) entry which is preliminary data.</text>
</comment>
<name>A0A917CCM7_9HYPH</name>
<sequence>MIRLALRGEPHDVALVDVDDARPLGAFVMFDELTPDRLTAVERLWHAMFGKRVPPDPRMTLQRRQRARQMLRAVDARESGAIYRTVAEHLFPQHKIDAASWVGDPIREITIRLARDGMKLVRGGYRTLLRRPRRDR</sequence>
<evidence type="ECO:0000259" key="1">
    <source>
        <dbReference type="Pfam" id="PF10074"/>
    </source>
</evidence>
<evidence type="ECO:0000313" key="3">
    <source>
        <dbReference type="Proteomes" id="UP000606044"/>
    </source>
</evidence>
<keyword evidence="3" id="KW-1185">Reference proteome</keyword>
<dbReference type="AlphaFoldDB" id="A0A917CCM7"/>
<evidence type="ECO:0000313" key="2">
    <source>
        <dbReference type="EMBL" id="GGF84237.1"/>
    </source>
</evidence>
<dbReference type="InterPro" id="IPR018754">
    <property type="entry name" value="RovC-like_DNA-bd"/>
</dbReference>
<proteinExistence type="predicted"/>
<feature type="domain" description="T6SS Transcription factor RovC-like DNA binding" evidence="1">
    <location>
        <begin position="30"/>
        <end position="130"/>
    </location>
</feature>
<reference evidence="2" key="1">
    <citation type="journal article" date="2014" name="Int. J. Syst. Evol. Microbiol.">
        <title>Complete genome sequence of Corynebacterium casei LMG S-19264T (=DSM 44701T), isolated from a smear-ripened cheese.</title>
        <authorList>
            <consortium name="US DOE Joint Genome Institute (JGI-PGF)"/>
            <person name="Walter F."/>
            <person name="Albersmeier A."/>
            <person name="Kalinowski J."/>
            <person name="Ruckert C."/>
        </authorList>
    </citation>
    <scope>NUCLEOTIDE SEQUENCE</scope>
    <source>
        <strain evidence="2">CCM 7897</strain>
    </source>
</reference>
<dbReference type="Pfam" id="PF10074">
    <property type="entry name" value="RovC_DNA-bd"/>
    <property type="match status" value="1"/>
</dbReference>
<protein>
    <recommendedName>
        <fullName evidence="1">T6SS Transcription factor RovC-like DNA binding domain-containing protein</fullName>
    </recommendedName>
</protein>
<dbReference type="RefSeq" id="WP_235219134.1">
    <property type="nucleotide sequence ID" value="NZ_BMCT01000010.1"/>
</dbReference>
<dbReference type="Proteomes" id="UP000606044">
    <property type="component" value="Unassembled WGS sequence"/>
</dbReference>